<name>A0A2T4U3K3_9BACI</name>
<proteinExistence type="predicted"/>
<keyword evidence="1" id="KW-1133">Transmembrane helix</keyword>
<keyword evidence="3" id="KW-1185">Reference proteome</keyword>
<reference evidence="2 3" key="1">
    <citation type="submission" date="2018-03" db="EMBL/GenBank/DDBJ databases">
        <title>Alkalicoccus saliphilus sp. nov., isolated from a mineral pool.</title>
        <authorList>
            <person name="Zhao B."/>
        </authorList>
    </citation>
    <scope>NUCLEOTIDE SEQUENCE [LARGE SCALE GENOMIC DNA]</scope>
    <source>
        <strain evidence="2 3">6AG</strain>
    </source>
</reference>
<dbReference type="AlphaFoldDB" id="A0A2T4U3K3"/>
<evidence type="ECO:0000256" key="1">
    <source>
        <dbReference type="SAM" id="Phobius"/>
    </source>
</evidence>
<sequence length="127" mass="15000">MTERSECSQNNNLIKNREINKSLCFFIIVIGFIIVFNRKAILKFLVEVSVSVPLSFFDCRRKTAGLKQSFSCSHQHRFNRKNEQVLLIFLYLIKILIIDRSEEWRLPEDEAQSEDPLLRKNFFAKVS</sequence>
<accession>A0A2T4U3K3</accession>
<dbReference type="Proteomes" id="UP000240509">
    <property type="component" value="Unassembled WGS sequence"/>
</dbReference>
<feature type="transmembrane region" description="Helical" evidence="1">
    <location>
        <begin position="19"/>
        <end position="36"/>
    </location>
</feature>
<comment type="caution">
    <text evidence="2">The sequence shown here is derived from an EMBL/GenBank/DDBJ whole genome shotgun (WGS) entry which is preliminary data.</text>
</comment>
<dbReference type="EMBL" id="PZJJ01000027">
    <property type="protein sequence ID" value="PTL37988.1"/>
    <property type="molecule type" value="Genomic_DNA"/>
</dbReference>
<keyword evidence="1" id="KW-0472">Membrane</keyword>
<gene>
    <name evidence="2" type="ORF">C6Y45_13745</name>
</gene>
<keyword evidence="1" id="KW-0812">Transmembrane</keyword>
<evidence type="ECO:0000313" key="2">
    <source>
        <dbReference type="EMBL" id="PTL37988.1"/>
    </source>
</evidence>
<protein>
    <submittedName>
        <fullName evidence="2">Uncharacterized protein</fullName>
    </submittedName>
</protein>
<organism evidence="2 3">
    <name type="scientific">Alkalicoccus saliphilus</name>
    <dbReference type="NCBI Taxonomy" id="200989"/>
    <lineage>
        <taxon>Bacteria</taxon>
        <taxon>Bacillati</taxon>
        <taxon>Bacillota</taxon>
        <taxon>Bacilli</taxon>
        <taxon>Bacillales</taxon>
        <taxon>Bacillaceae</taxon>
        <taxon>Alkalicoccus</taxon>
    </lineage>
</organism>
<evidence type="ECO:0000313" key="3">
    <source>
        <dbReference type="Proteomes" id="UP000240509"/>
    </source>
</evidence>